<gene>
    <name evidence="1" type="ORF">ADICEAN_04112</name>
</gene>
<reference evidence="1 2" key="1">
    <citation type="journal article" date="2013" name="Genome Announc.">
        <title>Draft Genome Sequence of Cesiribacter andamanensis Strain AMV16T, Isolated from a Soil Sample from a Mud Volcano in the Andaman Islands, India.</title>
        <authorList>
            <person name="Shivaji S."/>
            <person name="Ara S."/>
            <person name="Begum Z."/>
            <person name="Srinivas T.N."/>
            <person name="Singh A."/>
            <person name="Kumar Pinnaka A."/>
        </authorList>
    </citation>
    <scope>NUCLEOTIDE SEQUENCE [LARGE SCALE GENOMIC DNA]</scope>
    <source>
        <strain evidence="1 2">AMV16</strain>
    </source>
</reference>
<evidence type="ECO:0000313" key="2">
    <source>
        <dbReference type="Proteomes" id="UP000011910"/>
    </source>
</evidence>
<proteinExistence type="predicted"/>
<organism evidence="1 2">
    <name type="scientific">Cesiribacter andamanensis AMV16</name>
    <dbReference type="NCBI Taxonomy" id="1279009"/>
    <lineage>
        <taxon>Bacteria</taxon>
        <taxon>Pseudomonadati</taxon>
        <taxon>Bacteroidota</taxon>
        <taxon>Cytophagia</taxon>
        <taxon>Cytophagales</taxon>
        <taxon>Cesiribacteraceae</taxon>
        <taxon>Cesiribacter</taxon>
    </lineage>
</organism>
<keyword evidence="2" id="KW-1185">Reference proteome</keyword>
<protein>
    <submittedName>
        <fullName evidence="1">Uncharacterized protein</fullName>
    </submittedName>
</protein>
<name>M7MWI4_9BACT</name>
<comment type="caution">
    <text evidence="1">The sequence shown here is derived from an EMBL/GenBank/DDBJ whole genome shotgun (WGS) entry which is preliminary data.</text>
</comment>
<dbReference type="PATRIC" id="fig|1279009.4.peg.4144"/>
<dbReference type="eggNOG" id="COG3934">
    <property type="taxonomic scope" value="Bacteria"/>
</dbReference>
<dbReference type="AlphaFoldDB" id="M7MWI4"/>
<dbReference type="Proteomes" id="UP000011910">
    <property type="component" value="Unassembled WGS sequence"/>
</dbReference>
<evidence type="ECO:0000313" key="1">
    <source>
        <dbReference type="EMBL" id="EMR00768.1"/>
    </source>
</evidence>
<sequence length="590" mass="65835">MANRTLQGNYLPHVDQYAIPFDTIPAYRNKARMVYEFDGGDIMSPYMYPAMARSFRSAGFQWATQFAYDPLATAYANTEYQTHYVNLAYTPAKAISLLIAAKAFNRLPRSKSWGAYPADTLFDVFRLSHRQQLSEMNTPEEFYYTGTTSTPPKNLARLQQLAGVGSSPVVQYEGTGAYFLDKLEGGLWRLEVMPDAIPIRDPYAKASPAKEVTRIQWQAHSMRIQLPDLSPTFRIEGANEGNSLRTNSREGAFTIAPGTYLLRRGEKGGKTPTGKLKGILGMAEFVAPQPRSSAPYVQHTPFRELSAGKAFTLTARVVGVDSTATLTVLMRTYSGVWKNLPMERYSAYEYRAEVPADLATPGLISYRLLLQQGDTTAFTYPGNHPGNPWAWDYTEDESWETYVAAPGSALALFDAATDRQPLVYPNLWRPEERQLLTTNLPGQLLLRLAVPALPSEGVLGWQLPVLEKLAGRQGELAAFTKLLIKARTDGDQPQRLKVSLITKDAASYAAYVELGNVLSQLEIGLKELKPDRMMLLPRPYPGFHPFWFAPAQAPPFRLQDVEKIEVTLVPEQPLSNTPYSLEVSSVWLLP</sequence>
<accession>M7MWI4</accession>
<dbReference type="STRING" id="1279009.ADICEAN_04112"/>
<dbReference type="EMBL" id="AODQ01000191">
    <property type="protein sequence ID" value="EMR00768.1"/>
    <property type="molecule type" value="Genomic_DNA"/>
</dbReference>